<reference evidence="6 7" key="1">
    <citation type="submission" date="2016-04" db="EMBL/GenBank/DDBJ databases">
        <title>A degradative enzymes factory behind the ericoid mycorrhizal symbiosis.</title>
        <authorList>
            <consortium name="DOE Joint Genome Institute"/>
            <person name="Martino E."/>
            <person name="Morin E."/>
            <person name="Grelet G."/>
            <person name="Kuo A."/>
            <person name="Kohler A."/>
            <person name="Daghino S."/>
            <person name="Barry K."/>
            <person name="Choi C."/>
            <person name="Cichocki N."/>
            <person name="Clum A."/>
            <person name="Copeland A."/>
            <person name="Hainaut M."/>
            <person name="Haridas S."/>
            <person name="Labutti K."/>
            <person name="Lindquist E."/>
            <person name="Lipzen A."/>
            <person name="Khouja H.-R."/>
            <person name="Murat C."/>
            <person name="Ohm R."/>
            <person name="Olson A."/>
            <person name="Spatafora J."/>
            <person name="Veneault-Fourrey C."/>
            <person name="Henrissat B."/>
            <person name="Grigoriev I."/>
            <person name="Martin F."/>
            <person name="Perotto S."/>
        </authorList>
    </citation>
    <scope>NUCLEOTIDE SEQUENCE [LARGE SCALE GENOMIC DNA]</scope>
    <source>
        <strain evidence="6 7">E</strain>
    </source>
</reference>
<evidence type="ECO:0000256" key="3">
    <source>
        <dbReference type="PROSITE-ProRule" id="PRU00235"/>
    </source>
</evidence>
<feature type="region of interest" description="Disordered" evidence="4">
    <location>
        <begin position="1"/>
        <end position="66"/>
    </location>
</feature>
<feature type="compositionally biased region" description="Acidic residues" evidence="4">
    <location>
        <begin position="153"/>
        <end position="162"/>
    </location>
</feature>
<evidence type="ECO:0000256" key="4">
    <source>
        <dbReference type="SAM" id="MobiDB-lite"/>
    </source>
</evidence>
<feature type="repeat" description="RCC1" evidence="3">
    <location>
        <begin position="442"/>
        <end position="495"/>
    </location>
</feature>
<evidence type="ECO:0000313" key="7">
    <source>
        <dbReference type="Proteomes" id="UP000235371"/>
    </source>
</evidence>
<evidence type="ECO:0000256" key="1">
    <source>
        <dbReference type="ARBA" id="ARBA00022658"/>
    </source>
</evidence>
<feature type="repeat" description="RCC1" evidence="3">
    <location>
        <begin position="73"/>
        <end position="133"/>
    </location>
</feature>
<feature type="region of interest" description="Disordered" evidence="4">
    <location>
        <begin position="148"/>
        <end position="171"/>
    </location>
</feature>
<sequence length="497" mass="53007">MPRTAHSSKSVKAAATTKAQAKTADGKHPATTAFSSKPAPSRKRKGANEPAPAAVAKRLKPDSAINSAPSRTLDVFVFGGGESGELGLGPKAIDGMQPTDVQHPRINRLLDAKTVGVVQIAVGGMHCVALTQDQKILTWGVNDNGALGRDTDLDSEDEDEDNVLSPKESTPTAIPTEFFGKGVKAFVQVAATDSASFALTLDGSVYGWGTFSGDDGAMGLFTADAIEAVQRKDDKKKCRRKPARIPQLTKIKSLATGTNHVLALDNKGKVYAWGAGEQGQLGRHIVHRTRFQALTPCRFGLPQITYIACGAYHSFAIDAKGQVYSWGLNNFGQAGIVVGAGEDDAFIEKPTVVENLRPYKIREIRGGNQHSIACTEDGKLLIWGRCDYGQTGIKLEDLQPEDLIFDSRGNPRILLKPTIIPDIQAVFVAAAIDNSIAITTDGKAYSWGYSESYRTGLGTEEPVKTPTLLQKGDVKGKRLTFAGCGGQFSVLAGPAEK</sequence>
<dbReference type="OrthoDB" id="61110at2759"/>
<dbReference type="Proteomes" id="UP000235371">
    <property type="component" value="Unassembled WGS sequence"/>
</dbReference>
<dbReference type="PANTHER" id="PTHR45982">
    <property type="entry name" value="REGULATOR OF CHROMOSOME CONDENSATION"/>
    <property type="match status" value="1"/>
</dbReference>
<dbReference type="EMBL" id="KZ613816">
    <property type="protein sequence ID" value="PMD59450.1"/>
    <property type="molecule type" value="Genomic_DNA"/>
</dbReference>
<gene>
    <name evidence="6" type="ORF">K444DRAFT_643480</name>
</gene>
<dbReference type="InterPro" id="IPR000408">
    <property type="entry name" value="Reg_chr_condens"/>
</dbReference>
<keyword evidence="2" id="KW-0677">Repeat</keyword>
<name>A0A2J6T8T6_9HELO</name>
<dbReference type="Gene3D" id="2.130.10.30">
    <property type="entry name" value="Regulator of chromosome condensation 1/beta-lactamase-inhibitor protein II"/>
    <property type="match status" value="1"/>
</dbReference>
<dbReference type="InterPro" id="IPR009091">
    <property type="entry name" value="RCC1/BLIP-II"/>
</dbReference>
<dbReference type="GeneID" id="36592940"/>
<feature type="repeat" description="RCC1" evidence="3">
    <location>
        <begin position="203"/>
        <end position="267"/>
    </location>
</feature>
<evidence type="ECO:0000259" key="5">
    <source>
        <dbReference type="Pfam" id="PF25390"/>
    </source>
</evidence>
<accession>A0A2J6T8T6</accession>
<dbReference type="GO" id="GO:0005737">
    <property type="term" value="C:cytoplasm"/>
    <property type="evidence" value="ECO:0007669"/>
    <property type="project" value="TreeGrafter"/>
</dbReference>
<dbReference type="RefSeq" id="XP_024736354.1">
    <property type="nucleotide sequence ID" value="XM_024884863.1"/>
</dbReference>
<feature type="domain" description="RCC1-like" evidence="5">
    <location>
        <begin position="74"/>
        <end position="491"/>
    </location>
</feature>
<feature type="repeat" description="RCC1" evidence="3">
    <location>
        <begin position="134"/>
        <end position="202"/>
    </location>
</feature>
<feature type="repeat" description="RCC1" evidence="3">
    <location>
        <begin position="378"/>
        <end position="441"/>
    </location>
</feature>
<dbReference type="PROSITE" id="PS00626">
    <property type="entry name" value="RCC1_2"/>
    <property type="match status" value="1"/>
</dbReference>
<evidence type="ECO:0000313" key="6">
    <source>
        <dbReference type="EMBL" id="PMD59450.1"/>
    </source>
</evidence>
<dbReference type="Pfam" id="PF25390">
    <property type="entry name" value="WD40_RLD"/>
    <property type="match status" value="1"/>
</dbReference>
<feature type="compositionally biased region" description="Low complexity" evidence="4">
    <location>
        <begin position="1"/>
        <end position="23"/>
    </location>
</feature>
<dbReference type="AlphaFoldDB" id="A0A2J6T8T6"/>
<evidence type="ECO:0000256" key="2">
    <source>
        <dbReference type="ARBA" id="ARBA00022737"/>
    </source>
</evidence>
<dbReference type="STRING" id="1095630.A0A2J6T8T6"/>
<dbReference type="FunCoup" id="A0A2J6T8T6">
    <property type="interactions" value="980"/>
</dbReference>
<keyword evidence="7" id="KW-1185">Reference proteome</keyword>
<proteinExistence type="predicted"/>
<organism evidence="6 7">
    <name type="scientific">Hyaloscypha bicolor E</name>
    <dbReference type="NCBI Taxonomy" id="1095630"/>
    <lineage>
        <taxon>Eukaryota</taxon>
        <taxon>Fungi</taxon>
        <taxon>Dikarya</taxon>
        <taxon>Ascomycota</taxon>
        <taxon>Pezizomycotina</taxon>
        <taxon>Leotiomycetes</taxon>
        <taxon>Helotiales</taxon>
        <taxon>Hyaloscyphaceae</taxon>
        <taxon>Hyaloscypha</taxon>
        <taxon>Hyaloscypha bicolor</taxon>
    </lineage>
</organism>
<dbReference type="PRINTS" id="PR00633">
    <property type="entry name" value="RCCNDNSATION"/>
</dbReference>
<dbReference type="GO" id="GO:0005085">
    <property type="term" value="F:guanyl-nucleotide exchange factor activity"/>
    <property type="evidence" value="ECO:0007669"/>
    <property type="project" value="TreeGrafter"/>
</dbReference>
<dbReference type="PROSITE" id="PS50012">
    <property type="entry name" value="RCC1_3"/>
    <property type="match status" value="7"/>
</dbReference>
<protein>
    <submittedName>
        <fullName evidence="6">RCC1/BLIP-II protein</fullName>
    </submittedName>
</protein>
<dbReference type="InterPro" id="IPR051553">
    <property type="entry name" value="Ran_GTPase-activating"/>
</dbReference>
<feature type="repeat" description="RCC1" evidence="3">
    <location>
        <begin position="268"/>
        <end position="320"/>
    </location>
</feature>
<keyword evidence="1" id="KW-0344">Guanine-nucleotide releasing factor</keyword>
<dbReference type="InParanoid" id="A0A2J6T8T6"/>
<dbReference type="PROSITE" id="PS00625">
    <property type="entry name" value="RCC1_1"/>
    <property type="match status" value="1"/>
</dbReference>
<dbReference type="PANTHER" id="PTHR45982:SF1">
    <property type="entry name" value="REGULATOR OF CHROMOSOME CONDENSATION"/>
    <property type="match status" value="1"/>
</dbReference>
<dbReference type="InterPro" id="IPR058923">
    <property type="entry name" value="RCC1-like_dom"/>
</dbReference>
<feature type="repeat" description="RCC1" evidence="3">
    <location>
        <begin position="321"/>
        <end position="377"/>
    </location>
</feature>
<dbReference type="SUPFAM" id="SSF50985">
    <property type="entry name" value="RCC1/BLIP-II"/>
    <property type="match status" value="1"/>
</dbReference>